<comment type="caution">
    <text evidence="1">The sequence shown here is derived from an EMBL/GenBank/DDBJ whole genome shotgun (WGS) entry which is preliminary data.</text>
</comment>
<protein>
    <submittedName>
        <fullName evidence="1">Uncharacterized protein</fullName>
    </submittedName>
</protein>
<proteinExistence type="predicted"/>
<gene>
    <name evidence="1" type="ORF">BSL78_02184</name>
</gene>
<keyword evidence="2" id="KW-1185">Reference proteome</keyword>
<evidence type="ECO:0000313" key="1">
    <source>
        <dbReference type="EMBL" id="PIK60868.1"/>
    </source>
</evidence>
<organism evidence="1 2">
    <name type="scientific">Stichopus japonicus</name>
    <name type="common">Sea cucumber</name>
    <dbReference type="NCBI Taxonomy" id="307972"/>
    <lineage>
        <taxon>Eukaryota</taxon>
        <taxon>Metazoa</taxon>
        <taxon>Echinodermata</taxon>
        <taxon>Eleutherozoa</taxon>
        <taxon>Echinozoa</taxon>
        <taxon>Holothuroidea</taxon>
        <taxon>Aspidochirotacea</taxon>
        <taxon>Aspidochirotida</taxon>
        <taxon>Stichopodidae</taxon>
        <taxon>Apostichopus</taxon>
    </lineage>
</organism>
<reference evidence="1 2" key="1">
    <citation type="journal article" date="2017" name="PLoS Biol.">
        <title>The sea cucumber genome provides insights into morphological evolution and visceral regeneration.</title>
        <authorList>
            <person name="Zhang X."/>
            <person name="Sun L."/>
            <person name="Yuan J."/>
            <person name="Sun Y."/>
            <person name="Gao Y."/>
            <person name="Zhang L."/>
            <person name="Li S."/>
            <person name="Dai H."/>
            <person name="Hamel J.F."/>
            <person name="Liu C."/>
            <person name="Yu Y."/>
            <person name="Liu S."/>
            <person name="Lin W."/>
            <person name="Guo K."/>
            <person name="Jin S."/>
            <person name="Xu P."/>
            <person name="Storey K.B."/>
            <person name="Huan P."/>
            <person name="Zhang T."/>
            <person name="Zhou Y."/>
            <person name="Zhang J."/>
            <person name="Lin C."/>
            <person name="Li X."/>
            <person name="Xing L."/>
            <person name="Huo D."/>
            <person name="Sun M."/>
            <person name="Wang L."/>
            <person name="Mercier A."/>
            <person name="Li F."/>
            <person name="Yang H."/>
            <person name="Xiang J."/>
        </authorList>
    </citation>
    <scope>NUCLEOTIDE SEQUENCE [LARGE SCALE GENOMIC DNA]</scope>
    <source>
        <strain evidence="1">Shaxun</strain>
        <tissue evidence="1">Muscle</tissue>
    </source>
</reference>
<sequence>MSLASSFCDLAFSAALPGKLQILIDPPLFLLASRRRTPSPSGLLSLGSLHAEGAGVALHVHQRDVSLPLQPQQVVVRCRFTTSMTFSDTEPRTKQVQRGILESTSSSSMVSARSLRPLFLLSPSSEADLARDLCCNLILSMSLKSPSISSLVILNGGLFLSNNLSPR</sequence>
<accession>A0A2G8LKS5</accession>
<name>A0A2G8LKS5_STIJA</name>
<dbReference type="Proteomes" id="UP000230750">
    <property type="component" value="Unassembled WGS sequence"/>
</dbReference>
<evidence type="ECO:0000313" key="2">
    <source>
        <dbReference type="Proteomes" id="UP000230750"/>
    </source>
</evidence>
<dbReference type="AlphaFoldDB" id="A0A2G8LKS5"/>
<dbReference type="EMBL" id="MRZV01000045">
    <property type="protein sequence ID" value="PIK60868.1"/>
    <property type="molecule type" value="Genomic_DNA"/>
</dbReference>